<evidence type="ECO:0000313" key="2">
    <source>
        <dbReference type="EMBL" id="VVB01922.1"/>
    </source>
</evidence>
<keyword evidence="3" id="KW-1185">Reference proteome</keyword>
<dbReference type="EMBL" id="CABITT030000004">
    <property type="protein sequence ID" value="VVB01922.1"/>
    <property type="molecule type" value="Genomic_DNA"/>
</dbReference>
<comment type="caution">
    <text evidence="2">The sequence shown here is derived from an EMBL/GenBank/DDBJ whole genome shotgun (WGS) entry which is preliminary data.</text>
</comment>
<sequence>MARDSSYHNLKYGDRDFFNQVVWQGWRRVTQVLEDGYMSFHQDKTQRHQGEEKTTRRTRPDHTASR</sequence>
<evidence type="ECO:0000313" key="3">
    <source>
        <dbReference type="Proteomes" id="UP000489600"/>
    </source>
</evidence>
<organism evidence="2 3">
    <name type="scientific">Arabis nemorensis</name>
    <dbReference type="NCBI Taxonomy" id="586526"/>
    <lineage>
        <taxon>Eukaryota</taxon>
        <taxon>Viridiplantae</taxon>
        <taxon>Streptophyta</taxon>
        <taxon>Embryophyta</taxon>
        <taxon>Tracheophyta</taxon>
        <taxon>Spermatophyta</taxon>
        <taxon>Magnoliopsida</taxon>
        <taxon>eudicotyledons</taxon>
        <taxon>Gunneridae</taxon>
        <taxon>Pentapetalae</taxon>
        <taxon>rosids</taxon>
        <taxon>malvids</taxon>
        <taxon>Brassicales</taxon>
        <taxon>Brassicaceae</taxon>
        <taxon>Arabideae</taxon>
        <taxon>Arabis</taxon>
    </lineage>
</organism>
<accession>A0A565BJW7</accession>
<evidence type="ECO:0000256" key="1">
    <source>
        <dbReference type="SAM" id="MobiDB-lite"/>
    </source>
</evidence>
<protein>
    <submittedName>
        <fullName evidence="2">Uncharacterized protein</fullName>
    </submittedName>
</protein>
<gene>
    <name evidence="2" type="ORF">ANE_LOCUS12366</name>
</gene>
<dbReference type="Proteomes" id="UP000489600">
    <property type="component" value="Unassembled WGS sequence"/>
</dbReference>
<feature type="region of interest" description="Disordered" evidence="1">
    <location>
        <begin position="40"/>
        <end position="66"/>
    </location>
</feature>
<feature type="compositionally biased region" description="Basic and acidic residues" evidence="1">
    <location>
        <begin position="41"/>
        <end position="66"/>
    </location>
</feature>
<name>A0A565BJW7_9BRAS</name>
<reference evidence="2" key="1">
    <citation type="submission" date="2019-07" db="EMBL/GenBank/DDBJ databases">
        <authorList>
            <person name="Dittberner H."/>
        </authorList>
    </citation>
    <scope>NUCLEOTIDE SEQUENCE [LARGE SCALE GENOMIC DNA]</scope>
</reference>
<dbReference type="AlphaFoldDB" id="A0A565BJW7"/>
<proteinExistence type="predicted"/>